<evidence type="ECO:0000313" key="2">
    <source>
        <dbReference type="Proteomes" id="UP000193420"/>
    </source>
</evidence>
<dbReference type="Proteomes" id="UP000193420">
    <property type="component" value="Unassembled WGS sequence"/>
</dbReference>
<evidence type="ECO:0000313" key="1">
    <source>
        <dbReference type="EMBL" id="SMG06462.1"/>
    </source>
</evidence>
<organism evidence="1 2">
    <name type="scientific">Arenibacter troitsensis</name>
    <dbReference type="NCBI Taxonomy" id="188872"/>
    <lineage>
        <taxon>Bacteria</taxon>
        <taxon>Pseudomonadati</taxon>
        <taxon>Bacteroidota</taxon>
        <taxon>Flavobacteriia</taxon>
        <taxon>Flavobacteriales</taxon>
        <taxon>Flavobacteriaceae</taxon>
        <taxon>Arenibacter</taxon>
    </lineage>
</organism>
<dbReference type="OrthoDB" id="1165032at2"/>
<sequence>MKLFAGIILVLLTLNCSDSDTDDTSNCTDVFCTEEFRTITISVKDKDGAAVALDHYKVVVLSDGEDITLNASSSEYEWMTKNGSYPLFSDKYVTKYRNKEIEINFQGFIDDELLVDSDYTVGADCCHVTLVEGETDIVIANP</sequence>
<dbReference type="AlphaFoldDB" id="A0A1X7HWU7"/>
<gene>
    <name evidence="1" type="ORF">SAMN03080602_00131</name>
</gene>
<dbReference type="STRING" id="188872.SAMN03080602_00131"/>
<proteinExistence type="predicted"/>
<dbReference type="EMBL" id="FXAO01000001">
    <property type="protein sequence ID" value="SMG06462.1"/>
    <property type="molecule type" value="Genomic_DNA"/>
</dbReference>
<keyword evidence="2" id="KW-1185">Reference proteome</keyword>
<protein>
    <submittedName>
        <fullName evidence="1">Uncharacterized protein</fullName>
    </submittedName>
</protein>
<dbReference type="RefSeq" id="WP_085495209.1">
    <property type="nucleotide sequence ID" value="NZ_FXAO01000001.1"/>
</dbReference>
<reference evidence="2" key="1">
    <citation type="submission" date="2017-04" db="EMBL/GenBank/DDBJ databases">
        <authorList>
            <person name="Varghese N."/>
            <person name="Submissions S."/>
        </authorList>
    </citation>
    <scope>NUCLEOTIDE SEQUENCE [LARGE SCALE GENOMIC DNA]</scope>
    <source>
        <strain evidence="2">DSM 19835</strain>
    </source>
</reference>
<name>A0A1X7HWU7_9FLAO</name>
<accession>A0A1X7HWU7</accession>